<keyword evidence="6" id="KW-1185">Reference proteome</keyword>
<comment type="subcellular location">
    <subcellularLocation>
        <location evidence="1 3">Nucleus</location>
    </subcellularLocation>
</comment>
<dbReference type="InterPro" id="IPR010402">
    <property type="entry name" value="CCT_domain"/>
</dbReference>
<dbReference type="GO" id="GO:0005634">
    <property type="term" value="C:nucleus"/>
    <property type="evidence" value="ECO:0007669"/>
    <property type="project" value="UniProtKB-SubCell"/>
</dbReference>
<dbReference type="Pfam" id="PF06203">
    <property type="entry name" value="CCT"/>
    <property type="match status" value="1"/>
</dbReference>
<reference evidence="5" key="1">
    <citation type="journal article" date="2023" name="Plant J.">
        <title>Genome sequences and population genomics provide insights into the demographic history, inbreeding, and mutation load of two 'living fossil' tree species of Dipteronia.</title>
        <authorList>
            <person name="Feng Y."/>
            <person name="Comes H.P."/>
            <person name="Chen J."/>
            <person name="Zhu S."/>
            <person name="Lu R."/>
            <person name="Zhang X."/>
            <person name="Li P."/>
            <person name="Qiu J."/>
            <person name="Olsen K.M."/>
            <person name="Qiu Y."/>
        </authorList>
    </citation>
    <scope>NUCLEOTIDE SEQUENCE</scope>
    <source>
        <strain evidence="5">NBL</strain>
    </source>
</reference>
<name>A0AAE0AA49_9ROSI</name>
<dbReference type="Proteomes" id="UP001281410">
    <property type="component" value="Unassembled WGS sequence"/>
</dbReference>
<sequence length="320" mass="36567">MIFCVHKYHIPSVFSLFLCIHKTSFKTLKRKKKKKTKNTASHEPTAMYSFSRNSNFYGNNSTSSFDDVMTPIPFPSSLPLPLQLPPPPHLHLLTPAADHHQLAEFELANMAHCSHSHSSGSTSGCSGYNSPSYETTTTTTANITATTQRPSLLQRSISSHSLQKNNNSSYNNNEGLHCHFINELLDMDTSPVRRVFSTGDLHRMKMGQNGKRWESPLASESSMIIEGMNRACPYNPEEKKERIERYRTKRNQRNFTKKIKYACRKTLADSRPRIRGRFARNDEIERNPQVQWSHIGGEEDDEDEENWINYLESVSANLLS</sequence>
<keyword evidence="2 3" id="KW-0539">Nucleus</keyword>
<evidence type="ECO:0000256" key="2">
    <source>
        <dbReference type="ARBA" id="ARBA00023242"/>
    </source>
</evidence>
<feature type="domain" description="CCT" evidence="4">
    <location>
        <begin position="239"/>
        <end position="281"/>
    </location>
</feature>
<dbReference type="PANTHER" id="PTHR31319:SF101">
    <property type="entry name" value="TWO-COMPONENT RESPONSE REGULATOR-LIKE APRR5"/>
    <property type="match status" value="1"/>
</dbReference>
<evidence type="ECO:0000313" key="6">
    <source>
        <dbReference type="Proteomes" id="UP001281410"/>
    </source>
</evidence>
<dbReference type="EMBL" id="JANJYJ010000006">
    <property type="protein sequence ID" value="KAK3206146.1"/>
    <property type="molecule type" value="Genomic_DNA"/>
</dbReference>
<evidence type="ECO:0000313" key="5">
    <source>
        <dbReference type="EMBL" id="KAK3206146.1"/>
    </source>
</evidence>
<dbReference type="GO" id="GO:0009909">
    <property type="term" value="P:regulation of flower development"/>
    <property type="evidence" value="ECO:0007669"/>
    <property type="project" value="InterPro"/>
</dbReference>
<dbReference type="PROSITE" id="PS51017">
    <property type="entry name" value="CCT"/>
    <property type="match status" value="1"/>
</dbReference>
<accession>A0AAE0AA49</accession>
<dbReference type="AlphaFoldDB" id="A0AAE0AA49"/>
<dbReference type="PANTHER" id="PTHR31319">
    <property type="entry name" value="ZINC FINGER PROTEIN CONSTANS-LIKE 4"/>
    <property type="match status" value="1"/>
</dbReference>
<evidence type="ECO:0000256" key="3">
    <source>
        <dbReference type="PROSITE-ProRule" id="PRU00357"/>
    </source>
</evidence>
<comment type="caution">
    <text evidence="5">The sequence shown here is derived from an EMBL/GenBank/DDBJ whole genome shotgun (WGS) entry which is preliminary data.</text>
</comment>
<organism evidence="5 6">
    <name type="scientific">Dipteronia sinensis</name>
    <dbReference type="NCBI Taxonomy" id="43782"/>
    <lineage>
        <taxon>Eukaryota</taxon>
        <taxon>Viridiplantae</taxon>
        <taxon>Streptophyta</taxon>
        <taxon>Embryophyta</taxon>
        <taxon>Tracheophyta</taxon>
        <taxon>Spermatophyta</taxon>
        <taxon>Magnoliopsida</taxon>
        <taxon>eudicotyledons</taxon>
        <taxon>Gunneridae</taxon>
        <taxon>Pentapetalae</taxon>
        <taxon>rosids</taxon>
        <taxon>malvids</taxon>
        <taxon>Sapindales</taxon>
        <taxon>Sapindaceae</taxon>
        <taxon>Hippocastanoideae</taxon>
        <taxon>Acereae</taxon>
        <taxon>Dipteronia</taxon>
    </lineage>
</organism>
<gene>
    <name evidence="5" type="ORF">Dsin_020192</name>
</gene>
<evidence type="ECO:0000259" key="4">
    <source>
        <dbReference type="PROSITE" id="PS51017"/>
    </source>
</evidence>
<evidence type="ECO:0000256" key="1">
    <source>
        <dbReference type="ARBA" id="ARBA00004123"/>
    </source>
</evidence>
<dbReference type="GO" id="GO:0003700">
    <property type="term" value="F:DNA-binding transcription factor activity"/>
    <property type="evidence" value="ECO:0007669"/>
    <property type="project" value="TreeGrafter"/>
</dbReference>
<proteinExistence type="predicted"/>
<dbReference type="InterPro" id="IPR045281">
    <property type="entry name" value="CONSTANS-like"/>
</dbReference>
<protein>
    <recommendedName>
        <fullName evidence="4">CCT domain-containing protein</fullName>
    </recommendedName>
</protein>